<keyword evidence="2" id="KW-0285">Flavoprotein</keyword>
<protein>
    <submittedName>
        <fullName evidence="6">Flavoprotein family protein</fullName>
    </submittedName>
</protein>
<dbReference type="PRINTS" id="PR00411">
    <property type="entry name" value="PNDRDTASEI"/>
</dbReference>
<dbReference type="STRING" id="1648.A2I91_03150"/>
<evidence type="ECO:0000259" key="4">
    <source>
        <dbReference type="Pfam" id="PF03486"/>
    </source>
</evidence>
<dbReference type="Gene3D" id="3.50.50.60">
    <property type="entry name" value="FAD/NAD(P)-binding domain"/>
    <property type="match status" value="1"/>
</dbReference>
<dbReference type="InterPro" id="IPR055178">
    <property type="entry name" value="RsdA/BaiN/AoA(So)-like_dom"/>
</dbReference>
<dbReference type="SUPFAM" id="SSF160996">
    <property type="entry name" value="HI0933 insert domain-like"/>
    <property type="match status" value="1"/>
</dbReference>
<comment type="cofactor">
    <cofactor evidence="1">
        <name>FAD</name>
        <dbReference type="ChEBI" id="CHEBI:57692"/>
    </cofactor>
</comment>
<dbReference type="InterPro" id="IPR023166">
    <property type="entry name" value="BaiN-like_dom_sf"/>
</dbReference>
<dbReference type="EMBL" id="ACLK02000002">
    <property type="protein sequence ID" value="EFY09037.1"/>
    <property type="molecule type" value="Genomic_DNA"/>
</dbReference>
<evidence type="ECO:0000259" key="5">
    <source>
        <dbReference type="Pfam" id="PF22780"/>
    </source>
</evidence>
<keyword evidence="7" id="KW-1185">Reference proteome</keyword>
<dbReference type="InterPro" id="IPR004792">
    <property type="entry name" value="BaiN-like"/>
</dbReference>
<gene>
    <name evidence="6" type="ORF">HMPREF0357_11144</name>
</gene>
<dbReference type="Proteomes" id="UP000003028">
    <property type="component" value="Unassembled WGS sequence"/>
</dbReference>
<evidence type="ECO:0000256" key="1">
    <source>
        <dbReference type="ARBA" id="ARBA00001974"/>
    </source>
</evidence>
<feature type="domain" description="RsdA/BaiN/AoA(So)-like Rossmann fold-like" evidence="4">
    <location>
        <begin position="20"/>
        <end position="401"/>
    </location>
</feature>
<dbReference type="InterPro" id="IPR036188">
    <property type="entry name" value="FAD/NAD-bd_sf"/>
</dbReference>
<organism evidence="6 7">
    <name type="scientific">Erysipelothrix rhusiopathiae ATCC 19414</name>
    <dbReference type="NCBI Taxonomy" id="525280"/>
    <lineage>
        <taxon>Bacteria</taxon>
        <taxon>Bacillati</taxon>
        <taxon>Bacillota</taxon>
        <taxon>Erysipelotrichia</taxon>
        <taxon>Erysipelotrichales</taxon>
        <taxon>Erysipelotrichaceae</taxon>
        <taxon>Erysipelothrix</taxon>
    </lineage>
</organism>
<proteinExistence type="predicted"/>
<dbReference type="Pfam" id="PF03486">
    <property type="entry name" value="HI0933_like"/>
    <property type="match status" value="1"/>
</dbReference>
<evidence type="ECO:0000313" key="6">
    <source>
        <dbReference type="EMBL" id="EFY09037.1"/>
    </source>
</evidence>
<feature type="domain" description="RsdA/BaiN/AoA(So)-like insert" evidence="5">
    <location>
        <begin position="206"/>
        <end position="349"/>
    </location>
</feature>
<dbReference type="Gene3D" id="2.40.30.10">
    <property type="entry name" value="Translation factors"/>
    <property type="match status" value="1"/>
</dbReference>
<accession>E7FVW7</accession>
<dbReference type="SUPFAM" id="SSF51905">
    <property type="entry name" value="FAD/NAD(P)-binding domain"/>
    <property type="match status" value="1"/>
</dbReference>
<dbReference type="InterPro" id="IPR057661">
    <property type="entry name" value="RsdA/BaiN/AoA(So)_Rossmann"/>
</dbReference>
<evidence type="ECO:0000256" key="3">
    <source>
        <dbReference type="ARBA" id="ARBA00022827"/>
    </source>
</evidence>
<dbReference type="PRINTS" id="PR00368">
    <property type="entry name" value="FADPNR"/>
</dbReference>
<keyword evidence="3" id="KW-0274">FAD</keyword>
<dbReference type="Gene3D" id="1.10.8.260">
    <property type="entry name" value="HI0933 insert domain-like"/>
    <property type="match status" value="1"/>
</dbReference>
<dbReference type="AlphaFoldDB" id="E7FVW7"/>
<dbReference type="NCBIfam" id="TIGR00275">
    <property type="entry name" value="aminoacetone oxidase family FAD-binding enzyme"/>
    <property type="match status" value="1"/>
</dbReference>
<dbReference type="PANTHER" id="PTHR42887">
    <property type="entry name" value="OS12G0638800 PROTEIN"/>
    <property type="match status" value="1"/>
</dbReference>
<dbReference type="Pfam" id="PF22780">
    <property type="entry name" value="HI0933_like_1st"/>
    <property type="match status" value="1"/>
</dbReference>
<comment type="caution">
    <text evidence="6">The sequence shown here is derived from an EMBL/GenBank/DDBJ whole genome shotgun (WGS) entry which is preliminary data.</text>
</comment>
<dbReference type="PANTHER" id="PTHR42887:SF2">
    <property type="entry name" value="OS12G0638800 PROTEIN"/>
    <property type="match status" value="1"/>
</dbReference>
<reference evidence="6" key="1">
    <citation type="submission" date="2011-01" db="EMBL/GenBank/DDBJ databases">
        <authorList>
            <person name="Muzny D."/>
            <person name="Qin X."/>
            <person name="Buhay C."/>
            <person name="Dugan-Rocha S."/>
            <person name="Ding Y."/>
            <person name="Chen G."/>
            <person name="Hawes A."/>
            <person name="Holder M."/>
            <person name="Jhangiani S."/>
            <person name="Johnson A."/>
            <person name="Khan Z."/>
            <person name="Li Z."/>
            <person name="Liu W."/>
            <person name="Liu X."/>
            <person name="Perez L."/>
            <person name="Shen H."/>
            <person name="Wang Q."/>
            <person name="Watt J."/>
            <person name="Xi L."/>
            <person name="Xin Y."/>
            <person name="Zhou J."/>
            <person name="Deng J."/>
            <person name="Jiang H."/>
            <person name="Liu Y."/>
            <person name="Qu J."/>
            <person name="Song X.-Z."/>
            <person name="Zhang L."/>
            <person name="Villasana D."/>
            <person name="Johnson A."/>
            <person name="Liu J."/>
            <person name="Liyanage D."/>
            <person name="Lorensuhewa L."/>
            <person name="Robinson T."/>
            <person name="Song A."/>
            <person name="Song B.-B."/>
            <person name="Dinh H."/>
            <person name="Thornton R."/>
            <person name="Coyle M."/>
            <person name="Francisco L."/>
            <person name="Jackson L."/>
            <person name="Javaid M."/>
            <person name="Korchina V."/>
            <person name="Kovar C."/>
            <person name="Mata R."/>
            <person name="Mathew T."/>
            <person name="Ngo R."/>
            <person name="Nguyen L."/>
            <person name="Nguyen N."/>
            <person name="Okwuonu G."/>
            <person name="Ongeri F."/>
            <person name="Pham C."/>
            <person name="Simmons D."/>
            <person name="Wilczek-Boney K."/>
            <person name="Hale W."/>
            <person name="Jakkamsetti A."/>
            <person name="Pham P."/>
            <person name="Ruth R."/>
            <person name="San Lucas F."/>
            <person name="Warren J."/>
            <person name="Zhang J."/>
            <person name="Zhao Z."/>
            <person name="Zhou C."/>
            <person name="Zhu D."/>
            <person name="Lee S."/>
            <person name="Bess C."/>
            <person name="Blankenburg K."/>
            <person name="Forbes L."/>
            <person name="Fu Q."/>
            <person name="Gubbala S."/>
            <person name="Hirani K."/>
            <person name="Jayaseelan J.C."/>
            <person name="Lara F."/>
            <person name="Munidasa M."/>
            <person name="Palculict T."/>
            <person name="Patil S."/>
            <person name="Pu L.-L."/>
            <person name="Saada N."/>
            <person name="Tang L."/>
            <person name="Weissenberger G."/>
            <person name="Zhu Y."/>
            <person name="Hemphill L."/>
            <person name="Shang Y."/>
            <person name="Youmans B."/>
            <person name="Ayvaz T."/>
            <person name="Ross M."/>
            <person name="Santibanez J."/>
            <person name="Aqrawi P."/>
            <person name="Gross S."/>
            <person name="Joshi V."/>
            <person name="Fowler G."/>
            <person name="Nazareth L."/>
            <person name="Reid J."/>
            <person name="Worley K."/>
            <person name="Petrosino J."/>
            <person name="Highlander S."/>
            <person name="Gibbs R."/>
        </authorList>
    </citation>
    <scope>NUCLEOTIDE SEQUENCE [LARGE SCALE GENOMIC DNA]</scope>
    <source>
        <strain evidence="6">ATCC 19414</strain>
    </source>
</reference>
<evidence type="ECO:0000313" key="7">
    <source>
        <dbReference type="Proteomes" id="UP000003028"/>
    </source>
</evidence>
<evidence type="ECO:0000256" key="2">
    <source>
        <dbReference type="ARBA" id="ARBA00022630"/>
    </source>
</evidence>
<name>E7FVW7_ERYRH</name>
<sequence length="407" mass="45239">MNSSLFLCIIRERLEFYMKNIVVIGGGPSGMMAAISAKINHPQAHVILLERNERLGKKLRMTGGGRCNVTANVSNEEVIKHVPKNGKFLFSSLTNFNPQSIQSFFPENGCPLKIEDHHRVFPESNKSQDIVEALNRKLLNSDVEVHLHAFVTGIDTASQVVLTETRKFPYDHLILATGSRTLPGTGSDGNGYELSKSLGHSITDLVPAEVPLVSNDLFVQEKTLQGLSFHDVTVHVYKGTKIKHSITHDLLFTHFGISGPAALRASFYVMRILDKENPVNLSIDFLPKISLEQLQAQEDWEAFVQEQGIPKRLLAYFKTFCKGDHEIIQTLKKFPMTVYATRGFAHAFVTNGGVNLKEIDPKTMRSKINPTISFCGELMDYNAYTGGFNITSAFSTGYTAGLFALED</sequence>